<keyword evidence="1" id="KW-1133">Transmembrane helix</keyword>
<dbReference type="PANTHER" id="PTHR35813">
    <property type="entry name" value="INNER MEMBRANE PROTEIN YBAN"/>
    <property type="match status" value="1"/>
</dbReference>
<name>A0A848C0T2_9FIRM</name>
<comment type="caution">
    <text evidence="2">The sequence shown here is derived from an EMBL/GenBank/DDBJ whole genome shotgun (WGS) entry which is preliminary data.</text>
</comment>
<keyword evidence="1" id="KW-0472">Membrane</keyword>
<sequence length="132" mass="15190">MPPIFTISWRRFIKAGWLTLGFLSLALGTAGIVLPLLPTVPFYMLTVFCFAKGSNRLHDWFRQSNLYKKHLAEFMEKKSMTLKTKTTILSMAATMMAFSVWITDAPWPVCLAVAIVWCIQLYCFLFVIKTER</sequence>
<keyword evidence="1" id="KW-0812">Transmembrane</keyword>
<protein>
    <submittedName>
        <fullName evidence="2">DUF454 domain-containing protein</fullName>
    </submittedName>
</protein>
<reference evidence="2 3" key="1">
    <citation type="submission" date="2020-04" db="EMBL/GenBank/DDBJ databases">
        <authorList>
            <person name="Hitch T.C.A."/>
            <person name="Wylensek D."/>
            <person name="Clavel T."/>
        </authorList>
    </citation>
    <scope>NUCLEOTIDE SEQUENCE [LARGE SCALE GENOMIC DNA]</scope>
    <source>
        <strain evidence="2 3">Oil-RF-744-FAT-WT-6-1</strain>
    </source>
</reference>
<dbReference type="RefSeq" id="WP_170087500.1">
    <property type="nucleotide sequence ID" value="NZ_JABAFG010000008.1"/>
</dbReference>
<dbReference type="PANTHER" id="PTHR35813:SF1">
    <property type="entry name" value="INNER MEMBRANE PROTEIN YBAN"/>
    <property type="match status" value="1"/>
</dbReference>
<evidence type="ECO:0000256" key="1">
    <source>
        <dbReference type="SAM" id="Phobius"/>
    </source>
</evidence>
<evidence type="ECO:0000313" key="2">
    <source>
        <dbReference type="EMBL" id="NME28183.1"/>
    </source>
</evidence>
<dbReference type="PIRSF" id="PIRSF016789">
    <property type="entry name" value="DUF454"/>
    <property type="match status" value="1"/>
</dbReference>
<proteinExistence type="predicted"/>
<dbReference type="Pfam" id="PF04304">
    <property type="entry name" value="DUF454"/>
    <property type="match status" value="1"/>
</dbReference>
<feature type="transmembrane region" description="Helical" evidence="1">
    <location>
        <begin position="109"/>
        <end position="128"/>
    </location>
</feature>
<gene>
    <name evidence="2" type="ORF">HF872_06045</name>
</gene>
<dbReference type="GO" id="GO:0005886">
    <property type="term" value="C:plasma membrane"/>
    <property type="evidence" value="ECO:0007669"/>
    <property type="project" value="TreeGrafter"/>
</dbReference>
<feature type="transmembrane region" description="Helical" evidence="1">
    <location>
        <begin position="12"/>
        <end position="34"/>
    </location>
</feature>
<evidence type="ECO:0000313" key="3">
    <source>
        <dbReference type="Proteomes" id="UP000591071"/>
    </source>
</evidence>
<dbReference type="Proteomes" id="UP000591071">
    <property type="component" value="Unassembled WGS sequence"/>
</dbReference>
<dbReference type="InterPro" id="IPR007401">
    <property type="entry name" value="DUF454"/>
</dbReference>
<accession>A0A848C0T2</accession>
<dbReference type="AlphaFoldDB" id="A0A848C0T2"/>
<dbReference type="EMBL" id="JABAFG010000008">
    <property type="protein sequence ID" value="NME28183.1"/>
    <property type="molecule type" value="Genomic_DNA"/>
</dbReference>
<organism evidence="2 3">
    <name type="scientific">Megasphaera hexanoica</name>
    <dbReference type="NCBI Taxonomy" id="1675036"/>
    <lineage>
        <taxon>Bacteria</taxon>
        <taxon>Bacillati</taxon>
        <taxon>Bacillota</taxon>
        <taxon>Negativicutes</taxon>
        <taxon>Veillonellales</taxon>
        <taxon>Veillonellaceae</taxon>
        <taxon>Megasphaera</taxon>
    </lineage>
</organism>